<dbReference type="PANTHER" id="PTHR46370:SF1">
    <property type="entry name" value="GPALPP MOTIFS-CONTAINING PROTEIN 1"/>
    <property type="match status" value="1"/>
</dbReference>
<feature type="compositionally biased region" description="Basic and acidic residues" evidence="1">
    <location>
        <begin position="80"/>
        <end position="89"/>
    </location>
</feature>
<reference evidence="3" key="1">
    <citation type="submission" date="2022-12" db="EMBL/GenBank/DDBJ databases">
        <authorList>
            <person name="Petersen C."/>
        </authorList>
    </citation>
    <scope>NUCLEOTIDE SEQUENCE</scope>
    <source>
        <strain evidence="3">IBT 15544</strain>
    </source>
</reference>
<dbReference type="AlphaFoldDB" id="A0A9W9N4Z0"/>
<feature type="domain" description="DUF3752" evidence="2">
    <location>
        <begin position="96"/>
        <end position="240"/>
    </location>
</feature>
<reference evidence="3" key="2">
    <citation type="journal article" date="2023" name="IMA Fungus">
        <title>Comparative genomic study of the Penicillium genus elucidates a diverse pangenome and 15 lateral gene transfer events.</title>
        <authorList>
            <person name="Petersen C."/>
            <person name="Sorensen T."/>
            <person name="Nielsen M.R."/>
            <person name="Sondergaard T.E."/>
            <person name="Sorensen J.L."/>
            <person name="Fitzpatrick D.A."/>
            <person name="Frisvad J.C."/>
            <person name="Nielsen K.L."/>
        </authorList>
    </citation>
    <scope>NUCLEOTIDE SEQUENCE</scope>
    <source>
        <strain evidence="3">IBT 15544</strain>
    </source>
</reference>
<feature type="compositionally biased region" description="Basic and acidic residues" evidence="1">
    <location>
        <begin position="1"/>
        <end position="11"/>
    </location>
</feature>
<evidence type="ECO:0000256" key="1">
    <source>
        <dbReference type="SAM" id="MobiDB-lite"/>
    </source>
</evidence>
<evidence type="ECO:0000259" key="2">
    <source>
        <dbReference type="Pfam" id="PF12572"/>
    </source>
</evidence>
<accession>A0A9W9N4Z0</accession>
<evidence type="ECO:0000313" key="3">
    <source>
        <dbReference type="EMBL" id="KAJ5212753.1"/>
    </source>
</evidence>
<feature type="compositionally biased region" description="Basic and acidic residues" evidence="1">
    <location>
        <begin position="168"/>
        <end position="214"/>
    </location>
</feature>
<sequence>MEPTEKRKFDGEDGDTQSNAPKKRVIGPSLPPSASAQPDHETSGSESDSESDDDFGPSLPPPAGTSIAPVEQPVGQSDAPAREKKESQRDQWMLAPPDGSDWANKIDPTQIRNRKFNTGRSARSGGSKEVDSSWVETPEERMRRLGDAVMGVGTPSGDAKQPKASSTARDKSMEERIKKYKEQSGKNSRLESAEARKEEDDDPSARAFDREKDMAISSKISNAKRREMVNKASDYSSRFSKGAFL</sequence>
<keyword evidence="4" id="KW-1185">Reference proteome</keyword>
<dbReference type="InterPro" id="IPR022226">
    <property type="entry name" value="DUF3752"/>
</dbReference>
<dbReference type="InterPro" id="IPR046331">
    <property type="entry name" value="GPAM1-like"/>
</dbReference>
<name>A0A9W9N4Z0_9EURO</name>
<dbReference type="GeneID" id="83178762"/>
<dbReference type="Pfam" id="PF12572">
    <property type="entry name" value="DUF3752"/>
    <property type="match status" value="1"/>
</dbReference>
<dbReference type="OrthoDB" id="73491at2759"/>
<proteinExistence type="predicted"/>
<dbReference type="EMBL" id="JAPQKR010000008">
    <property type="protein sequence ID" value="KAJ5212753.1"/>
    <property type="molecule type" value="Genomic_DNA"/>
</dbReference>
<dbReference type="PANTHER" id="PTHR46370">
    <property type="entry name" value="GPALPP MOTIFS-CONTAINING PROTEIN 1"/>
    <property type="match status" value="1"/>
</dbReference>
<dbReference type="Proteomes" id="UP001150904">
    <property type="component" value="Unassembled WGS sequence"/>
</dbReference>
<protein>
    <recommendedName>
        <fullName evidence="2">DUF3752 domain-containing protein</fullName>
    </recommendedName>
</protein>
<feature type="region of interest" description="Disordered" evidence="1">
    <location>
        <begin position="1"/>
        <end position="245"/>
    </location>
</feature>
<organism evidence="3 4">
    <name type="scientific">Penicillium cinerascens</name>
    <dbReference type="NCBI Taxonomy" id="70096"/>
    <lineage>
        <taxon>Eukaryota</taxon>
        <taxon>Fungi</taxon>
        <taxon>Dikarya</taxon>
        <taxon>Ascomycota</taxon>
        <taxon>Pezizomycotina</taxon>
        <taxon>Eurotiomycetes</taxon>
        <taxon>Eurotiomycetidae</taxon>
        <taxon>Eurotiales</taxon>
        <taxon>Aspergillaceae</taxon>
        <taxon>Penicillium</taxon>
    </lineage>
</organism>
<gene>
    <name evidence="3" type="ORF">N7498_004399</name>
</gene>
<comment type="caution">
    <text evidence="3">The sequence shown here is derived from an EMBL/GenBank/DDBJ whole genome shotgun (WGS) entry which is preliminary data.</text>
</comment>
<evidence type="ECO:0000313" key="4">
    <source>
        <dbReference type="Proteomes" id="UP001150904"/>
    </source>
</evidence>
<dbReference type="RefSeq" id="XP_058310923.1">
    <property type="nucleotide sequence ID" value="XM_058451461.1"/>
</dbReference>